<evidence type="ECO:0000256" key="2">
    <source>
        <dbReference type="ARBA" id="ARBA00022676"/>
    </source>
</evidence>
<dbReference type="AlphaFoldDB" id="A0AAD5GHG6"/>
<evidence type="ECO:0000313" key="4">
    <source>
        <dbReference type="Proteomes" id="UP001206925"/>
    </source>
</evidence>
<dbReference type="EMBL" id="JAMZMK010008422">
    <property type="protein sequence ID" value="KAI7740486.1"/>
    <property type="molecule type" value="Genomic_DNA"/>
</dbReference>
<gene>
    <name evidence="3" type="ORF">M8C21_022747</name>
</gene>
<dbReference type="Gene3D" id="3.40.50.2000">
    <property type="entry name" value="Glycogen Phosphorylase B"/>
    <property type="match status" value="1"/>
</dbReference>
<keyword evidence="4" id="KW-1185">Reference proteome</keyword>
<accession>A0AAD5GHG6</accession>
<reference evidence="3" key="1">
    <citation type="submission" date="2022-06" db="EMBL/GenBank/DDBJ databases">
        <title>Uncovering the hologenomic basis of an extraordinary plant invasion.</title>
        <authorList>
            <person name="Bieker V.C."/>
            <person name="Martin M.D."/>
            <person name="Gilbert T."/>
            <person name="Hodgins K."/>
            <person name="Battlay P."/>
            <person name="Petersen B."/>
            <person name="Wilson J."/>
        </authorList>
    </citation>
    <scope>NUCLEOTIDE SEQUENCE</scope>
    <source>
        <strain evidence="3">AA19_3_7</strain>
        <tissue evidence="3">Leaf</tissue>
    </source>
</reference>
<organism evidence="3 4">
    <name type="scientific">Ambrosia artemisiifolia</name>
    <name type="common">Common ragweed</name>
    <dbReference type="NCBI Taxonomy" id="4212"/>
    <lineage>
        <taxon>Eukaryota</taxon>
        <taxon>Viridiplantae</taxon>
        <taxon>Streptophyta</taxon>
        <taxon>Embryophyta</taxon>
        <taxon>Tracheophyta</taxon>
        <taxon>Spermatophyta</taxon>
        <taxon>Magnoliopsida</taxon>
        <taxon>eudicotyledons</taxon>
        <taxon>Gunneridae</taxon>
        <taxon>Pentapetalae</taxon>
        <taxon>asterids</taxon>
        <taxon>campanulids</taxon>
        <taxon>Asterales</taxon>
        <taxon>Asteraceae</taxon>
        <taxon>Asteroideae</taxon>
        <taxon>Heliantheae alliance</taxon>
        <taxon>Heliantheae</taxon>
        <taxon>Ambrosia</taxon>
    </lineage>
</organism>
<dbReference type="GO" id="GO:0080043">
    <property type="term" value="F:quercetin 3-O-glucosyltransferase activity"/>
    <property type="evidence" value="ECO:0007669"/>
    <property type="project" value="TreeGrafter"/>
</dbReference>
<comment type="similarity">
    <text evidence="1">Belongs to the UDP-glycosyltransferase family.</text>
</comment>
<evidence type="ECO:0000256" key="1">
    <source>
        <dbReference type="ARBA" id="ARBA00009995"/>
    </source>
</evidence>
<keyword evidence="2" id="KW-0808">Transferase</keyword>
<sequence length="161" mass="18197">MTKLSNQNKPRPHFLVVTFPVQGHINPAFQFAKRLTQLGVKVTFATTVSAYNKITKAGQLPECFSYVVFSDGFDRGYKPMVDDTTVYMTHLRTRGTQSLKETILSNAENGTPVTCLVYTLLLPWAADVARGFNVRSALLWIQPASVLRVYYYYFNGYVDPI</sequence>
<name>A0AAD5GHG6_AMBAR</name>
<evidence type="ECO:0000313" key="3">
    <source>
        <dbReference type="EMBL" id="KAI7740486.1"/>
    </source>
</evidence>
<keyword evidence="2" id="KW-0328">Glycosyltransferase</keyword>
<dbReference type="PANTHER" id="PTHR11926:SF870">
    <property type="entry name" value="UDP-GLYCOSYLTRANSFERASE 75B1"/>
    <property type="match status" value="1"/>
</dbReference>
<dbReference type="SUPFAM" id="SSF53756">
    <property type="entry name" value="UDP-Glycosyltransferase/glycogen phosphorylase"/>
    <property type="match status" value="1"/>
</dbReference>
<dbReference type="PANTHER" id="PTHR11926">
    <property type="entry name" value="GLUCOSYL/GLUCURONOSYL TRANSFERASES"/>
    <property type="match status" value="1"/>
</dbReference>
<proteinExistence type="inferred from homology"/>
<dbReference type="GO" id="GO:0080044">
    <property type="term" value="F:quercetin 7-O-glucosyltransferase activity"/>
    <property type="evidence" value="ECO:0007669"/>
    <property type="project" value="TreeGrafter"/>
</dbReference>
<comment type="caution">
    <text evidence="3">The sequence shown here is derived from an EMBL/GenBank/DDBJ whole genome shotgun (WGS) entry which is preliminary data.</text>
</comment>
<protein>
    <submittedName>
        <fullName evidence="3">Uncharacterized protein</fullName>
    </submittedName>
</protein>
<dbReference type="Proteomes" id="UP001206925">
    <property type="component" value="Unassembled WGS sequence"/>
</dbReference>